<gene>
    <name evidence="1" type="ORF">ME0900_16890</name>
</gene>
<dbReference type="RefSeq" id="WP_265331802.1">
    <property type="nucleotide sequence ID" value="NZ_BSWJ01000027.1"/>
</dbReference>
<proteinExistence type="predicted"/>
<organism evidence="1 2">
    <name type="scientific">Lactobacillus delbrueckii subsp. bulgaricus</name>
    <dbReference type="NCBI Taxonomy" id="1585"/>
    <lineage>
        <taxon>Bacteria</taxon>
        <taxon>Bacillati</taxon>
        <taxon>Bacillota</taxon>
        <taxon>Bacilli</taxon>
        <taxon>Lactobacillales</taxon>
        <taxon>Lactobacillaceae</taxon>
        <taxon>Lactobacillus</taxon>
    </lineage>
</organism>
<evidence type="ECO:0000313" key="2">
    <source>
        <dbReference type="Proteomes" id="UP001165243"/>
    </source>
</evidence>
<dbReference type="Gene3D" id="3.40.50.1820">
    <property type="entry name" value="alpha/beta hydrolase"/>
    <property type="match status" value="1"/>
</dbReference>
<name>A0AAV5PR47_LACDE</name>
<dbReference type="InterPro" id="IPR029058">
    <property type="entry name" value="AB_hydrolase_fold"/>
</dbReference>
<protein>
    <recommendedName>
        <fullName evidence="3">Alpha/beta hydrolase</fullName>
    </recommendedName>
</protein>
<dbReference type="AlphaFoldDB" id="A0AAV5PR47"/>
<evidence type="ECO:0000313" key="1">
    <source>
        <dbReference type="EMBL" id="GMB87315.1"/>
    </source>
</evidence>
<sequence>MHFANQGKEVDFALPWGIPHSGDYDLDDLFAWIDHIIQKEED</sequence>
<dbReference type="Proteomes" id="UP001165243">
    <property type="component" value="Unassembled WGS sequence"/>
</dbReference>
<evidence type="ECO:0008006" key="3">
    <source>
        <dbReference type="Google" id="ProtNLM"/>
    </source>
</evidence>
<reference evidence="1" key="1">
    <citation type="submission" date="2023-04" db="EMBL/GenBank/DDBJ databases">
        <title>Draft genome sequences of Lactobacillus delbrueckii subsp. bulgaricus ME-900 and ME-901 with improved acid tolerance.</title>
        <authorList>
            <person name="Ishida T."/>
            <person name="Yamamoto E."/>
            <person name="Koizumi A."/>
            <person name="Fujiwara S."/>
            <person name="Makino S."/>
            <person name="Kano H."/>
            <person name="Kimura K."/>
        </authorList>
    </citation>
    <scope>NUCLEOTIDE SEQUENCE</scope>
    <source>
        <strain evidence="1">ME-900</strain>
    </source>
</reference>
<dbReference type="EMBL" id="BSWK01000033">
    <property type="protein sequence ID" value="GMB87315.1"/>
    <property type="molecule type" value="Genomic_DNA"/>
</dbReference>
<accession>A0AAV5PR47</accession>
<comment type="caution">
    <text evidence="1">The sequence shown here is derived from an EMBL/GenBank/DDBJ whole genome shotgun (WGS) entry which is preliminary data.</text>
</comment>